<evidence type="ECO:0000313" key="2">
    <source>
        <dbReference type="Proteomes" id="UP001371305"/>
    </source>
</evidence>
<comment type="caution">
    <text evidence="1">The sequence shown here is derived from an EMBL/GenBank/DDBJ whole genome shotgun (WGS) entry which is preliminary data.</text>
</comment>
<dbReference type="EMBL" id="JBBUKT010000008">
    <property type="protein sequence ID" value="MEK7952785.1"/>
    <property type="molecule type" value="Genomic_DNA"/>
</dbReference>
<gene>
    <name evidence="1" type="ORF">WKV53_19890</name>
</gene>
<organism evidence="1 2">
    <name type="scientific">Luteolibacter soli</name>
    <dbReference type="NCBI Taxonomy" id="3135280"/>
    <lineage>
        <taxon>Bacteria</taxon>
        <taxon>Pseudomonadati</taxon>
        <taxon>Verrucomicrobiota</taxon>
        <taxon>Verrucomicrobiia</taxon>
        <taxon>Verrucomicrobiales</taxon>
        <taxon>Verrucomicrobiaceae</taxon>
        <taxon>Luteolibacter</taxon>
    </lineage>
</organism>
<proteinExistence type="predicted"/>
<sequence length="86" mass="9569">MKQRLKLTVRAIRAIQKKHGIENLLQPKPEDEAKMANLDFLVDFYFEGSRGWDNAPTIEQVEDVEIGDLSNAVKAVFNGAPAEGNA</sequence>
<dbReference type="RefSeq" id="WP_341406542.1">
    <property type="nucleotide sequence ID" value="NZ_JBBUKT010000008.1"/>
</dbReference>
<protein>
    <submittedName>
        <fullName evidence="1">Uncharacterized protein</fullName>
    </submittedName>
</protein>
<accession>A0ABU9B1Q2</accession>
<dbReference type="Proteomes" id="UP001371305">
    <property type="component" value="Unassembled WGS sequence"/>
</dbReference>
<evidence type="ECO:0000313" key="1">
    <source>
        <dbReference type="EMBL" id="MEK7952785.1"/>
    </source>
</evidence>
<reference evidence="1 2" key="1">
    <citation type="submission" date="2024-04" db="EMBL/GenBank/DDBJ databases">
        <title>Luteolibacter sp. isolated from soil.</title>
        <authorList>
            <person name="An J."/>
        </authorList>
    </citation>
    <scope>NUCLEOTIDE SEQUENCE [LARGE SCALE GENOMIC DNA]</scope>
    <source>
        <strain evidence="1 2">Y139</strain>
    </source>
</reference>
<name>A0ABU9B1Q2_9BACT</name>
<keyword evidence="2" id="KW-1185">Reference proteome</keyword>